<evidence type="ECO:0000313" key="2">
    <source>
        <dbReference type="Proteomes" id="UP000243975"/>
    </source>
</evidence>
<dbReference type="Gramene" id="KVI00194">
    <property type="protein sequence ID" value="KVI00194"/>
    <property type="gene ID" value="Ccrd_021555"/>
</dbReference>
<evidence type="ECO:0000313" key="1">
    <source>
        <dbReference type="EMBL" id="KVI00194.1"/>
    </source>
</evidence>
<accession>A0A103Y0C5</accession>
<dbReference type="Proteomes" id="UP000243975">
    <property type="component" value="Unassembled WGS sequence"/>
</dbReference>
<dbReference type="EMBL" id="LEKV01003397">
    <property type="protein sequence ID" value="KVI00194.1"/>
    <property type="molecule type" value="Genomic_DNA"/>
</dbReference>
<proteinExistence type="predicted"/>
<name>A0A103Y0C5_CYNCS</name>
<protein>
    <submittedName>
        <fullName evidence="1">Uncharacterized protein</fullName>
    </submittedName>
</protein>
<organism evidence="1 2">
    <name type="scientific">Cynara cardunculus var. scolymus</name>
    <name type="common">Globe artichoke</name>
    <name type="synonym">Cynara scolymus</name>
    <dbReference type="NCBI Taxonomy" id="59895"/>
    <lineage>
        <taxon>Eukaryota</taxon>
        <taxon>Viridiplantae</taxon>
        <taxon>Streptophyta</taxon>
        <taxon>Embryophyta</taxon>
        <taxon>Tracheophyta</taxon>
        <taxon>Spermatophyta</taxon>
        <taxon>Magnoliopsida</taxon>
        <taxon>eudicotyledons</taxon>
        <taxon>Gunneridae</taxon>
        <taxon>Pentapetalae</taxon>
        <taxon>asterids</taxon>
        <taxon>campanulids</taxon>
        <taxon>Asterales</taxon>
        <taxon>Asteraceae</taxon>
        <taxon>Carduoideae</taxon>
        <taxon>Cardueae</taxon>
        <taxon>Carduinae</taxon>
        <taxon>Cynara</taxon>
    </lineage>
</organism>
<gene>
    <name evidence="1" type="ORF">Ccrd_021555</name>
</gene>
<sequence>MTAAPKLLAGLIPVPVIGMVAKNMGVSCTPLGIGSREDGVNQDEGADNLSTESGSFVVTVGQRVGTTAVPVVV</sequence>
<keyword evidence="2" id="KW-1185">Reference proteome</keyword>
<dbReference type="AlphaFoldDB" id="A0A103Y0C5"/>
<reference evidence="1 2" key="1">
    <citation type="journal article" date="2016" name="Sci. Rep.">
        <title>The genome sequence of the outbreeding globe artichoke constructed de novo incorporating a phase-aware low-pass sequencing strategy of F1 progeny.</title>
        <authorList>
            <person name="Scaglione D."/>
            <person name="Reyes-Chin-Wo S."/>
            <person name="Acquadro A."/>
            <person name="Froenicke L."/>
            <person name="Portis E."/>
            <person name="Beitel C."/>
            <person name="Tirone M."/>
            <person name="Mauro R."/>
            <person name="Lo Monaco A."/>
            <person name="Mauromicale G."/>
            <person name="Faccioli P."/>
            <person name="Cattivelli L."/>
            <person name="Rieseberg L."/>
            <person name="Michelmore R."/>
            <person name="Lanteri S."/>
        </authorList>
    </citation>
    <scope>NUCLEOTIDE SEQUENCE [LARGE SCALE GENOMIC DNA]</scope>
    <source>
        <strain evidence="1">2C</strain>
    </source>
</reference>
<comment type="caution">
    <text evidence="1">The sequence shown here is derived from an EMBL/GenBank/DDBJ whole genome shotgun (WGS) entry which is preliminary data.</text>
</comment>